<sequence>EANRNPHRRSGRRRRRHDRARRRRAPGGRRRAGDDDRGENRQAAGLRDPPGHGADRPRRHRRMALPRRPRAPRRDQPRQPALPQLSGDAEGQVPGPLPQVRHLSLPVHHPSQHAREGRGRPVRRAAAAVGRL</sequence>
<feature type="compositionally biased region" description="Basic and acidic residues" evidence="1">
    <location>
        <begin position="31"/>
        <end position="40"/>
    </location>
</feature>
<feature type="non-terminal residue" evidence="2">
    <location>
        <position position="1"/>
    </location>
</feature>
<proteinExistence type="predicted"/>
<dbReference type="EMBL" id="CADCVJ010000051">
    <property type="protein sequence ID" value="CAA9466420.1"/>
    <property type="molecule type" value="Genomic_DNA"/>
</dbReference>
<feature type="compositionally biased region" description="Basic residues" evidence="1">
    <location>
        <begin position="57"/>
        <end position="71"/>
    </location>
</feature>
<reference evidence="2" key="1">
    <citation type="submission" date="2020-02" db="EMBL/GenBank/DDBJ databases">
        <authorList>
            <person name="Meier V. D."/>
        </authorList>
    </citation>
    <scope>NUCLEOTIDE SEQUENCE</scope>
    <source>
        <strain evidence="2">AVDCRST_MAG38</strain>
    </source>
</reference>
<feature type="non-terminal residue" evidence="2">
    <location>
        <position position="132"/>
    </location>
</feature>
<accession>A0A6J4RFV0</accession>
<feature type="region of interest" description="Disordered" evidence="1">
    <location>
        <begin position="1"/>
        <end position="132"/>
    </location>
</feature>
<evidence type="ECO:0000313" key="2">
    <source>
        <dbReference type="EMBL" id="CAA9466420.1"/>
    </source>
</evidence>
<feature type="compositionally biased region" description="Basic residues" evidence="1">
    <location>
        <begin position="1"/>
        <end position="30"/>
    </location>
</feature>
<evidence type="ECO:0000256" key="1">
    <source>
        <dbReference type="SAM" id="MobiDB-lite"/>
    </source>
</evidence>
<name>A0A6J4RFV0_9ACTN</name>
<gene>
    <name evidence="2" type="ORF">AVDCRST_MAG38-819</name>
</gene>
<dbReference type="AlphaFoldDB" id="A0A6J4RFV0"/>
<protein>
    <submittedName>
        <fullName evidence="2">Uncharacterized protein</fullName>
    </submittedName>
</protein>
<organism evidence="2">
    <name type="scientific">uncultured Solirubrobacteraceae bacterium</name>
    <dbReference type="NCBI Taxonomy" id="1162706"/>
    <lineage>
        <taxon>Bacteria</taxon>
        <taxon>Bacillati</taxon>
        <taxon>Actinomycetota</taxon>
        <taxon>Thermoleophilia</taxon>
        <taxon>Solirubrobacterales</taxon>
        <taxon>Solirubrobacteraceae</taxon>
        <taxon>environmental samples</taxon>
    </lineage>
</organism>